<feature type="region of interest" description="Disordered" evidence="1">
    <location>
        <begin position="872"/>
        <end position="899"/>
    </location>
</feature>
<feature type="region of interest" description="Disordered" evidence="1">
    <location>
        <begin position="1"/>
        <end position="34"/>
    </location>
</feature>
<feature type="compositionally biased region" description="Low complexity" evidence="1">
    <location>
        <begin position="973"/>
        <end position="990"/>
    </location>
</feature>
<proteinExistence type="predicted"/>
<feature type="region of interest" description="Disordered" evidence="1">
    <location>
        <begin position="956"/>
        <end position="990"/>
    </location>
</feature>
<organism evidence="2 3">
    <name type="scientific">Streptomyces rochei</name>
    <name type="common">Streptomyces parvullus</name>
    <dbReference type="NCBI Taxonomy" id="1928"/>
    <lineage>
        <taxon>Bacteria</taxon>
        <taxon>Bacillati</taxon>
        <taxon>Actinomycetota</taxon>
        <taxon>Actinomycetes</taxon>
        <taxon>Kitasatosporales</taxon>
        <taxon>Streptomycetaceae</taxon>
        <taxon>Streptomyces</taxon>
        <taxon>Streptomyces rochei group</taxon>
    </lineage>
</organism>
<protein>
    <recommendedName>
        <fullName evidence="4">DNA-binding protein</fullName>
    </recommendedName>
</protein>
<name>A0AAX3ZCW6_STRRO</name>
<accession>A0AAX3ZCW6</accession>
<evidence type="ECO:0000313" key="3">
    <source>
        <dbReference type="Proteomes" id="UP001231701"/>
    </source>
</evidence>
<dbReference type="Proteomes" id="UP001231701">
    <property type="component" value="Chromosome"/>
</dbReference>
<dbReference type="RefSeq" id="WP_306691682.1">
    <property type="nucleotide sequence ID" value="NZ_CP121271.1"/>
</dbReference>
<evidence type="ECO:0008006" key="4">
    <source>
        <dbReference type="Google" id="ProtNLM"/>
    </source>
</evidence>
<dbReference type="GeneID" id="90941532"/>
<feature type="compositionally biased region" description="Basic and acidic residues" evidence="1">
    <location>
        <begin position="1043"/>
        <end position="1060"/>
    </location>
</feature>
<reference evidence="2" key="1">
    <citation type="submission" date="2023-03" db="EMBL/GenBank/DDBJ databases">
        <title>Borrelidin-producing and root-colonizing Streptomyces rochei is a potent biopesticide for soil-borne oomycete-caused plant diseases.</title>
        <authorList>
            <person name="Zhou D."/>
            <person name="Wang X."/>
            <person name="Navarro-Munoz J.C."/>
            <person name="Li W."/>
            <person name="Li J."/>
            <person name="Jiu M."/>
            <person name="Deng S."/>
            <person name="Ye Y."/>
            <person name="Daly P."/>
            <person name="Wei L."/>
        </authorList>
    </citation>
    <scope>NUCLEOTIDE SEQUENCE</scope>
    <source>
        <strain evidence="2">JK1</strain>
    </source>
</reference>
<evidence type="ECO:0000313" key="2">
    <source>
        <dbReference type="EMBL" id="WMC85121.1"/>
    </source>
</evidence>
<gene>
    <name evidence="2" type="ORF">P7W03_05870</name>
</gene>
<feature type="compositionally biased region" description="Low complexity" evidence="1">
    <location>
        <begin position="874"/>
        <end position="886"/>
    </location>
</feature>
<feature type="compositionally biased region" description="Low complexity" evidence="1">
    <location>
        <begin position="7"/>
        <end position="18"/>
    </location>
</feature>
<feature type="region of interest" description="Disordered" evidence="1">
    <location>
        <begin position="1035"/>
        <end position="1060"/>
    </location>
</feature>
<evidence type="ECO:0000256" key="1">
    <source>
        <dbReference type="SAM" id="MobiDB-lite"/>
    </source>
</evidence>
<feature type="compositionally biased region" description="Low complexity" evidence="1">
    <location>
        <begin position="956"/>
        <end position="965"/>
    </location>
</feature>
<dbReference type="EMBL" id="CP121271">
    <property type="protein sequence ID" value="WMC85121.1"/>
    <property type="molecule type" value="Genomic_DNA"/>
</dbReference>
<sequence length="1736" mass="184400">MSTMNGTTEVTAAPATAPDGARSGEGVTPVAPGAGVRDEATASALLDAGALLPPGSTRREDADALTVRTYTHAALGDRRVVRLVPGTLGEAEDLALDFLGLVREAEAPEVGQIRRETLGFPAWALVNDPANGHHALALVKDVERLARQAKSRPGTAKEGFEALGERLGRAVPHFLPTFYEQAARVFLRYDNTTYAAAFFGKAREAERVHALDVDEERQRAVFLEFAFAGALTVKALKQHVKDLAGRLDAAQAWAQFRQLTVERCAAGVPPYASLPQDARVLIKAAGLSRTEAECDLLADLIASPAAVRAPASFWNAYRPVLPVLAGQRPAVRARLLEFMPAGLDRDAESDEFWLTLLAECGADRLLTGEDDASGEDDGSGGAAGVDAADWLSRWAAHRKRGGPVGEASRSTLDLVARMAPRLCADGRAVDLFSGRGHAGVDLDLLDLCAARGVPLDVPAPGAAVRLGLHRWVRDTRPGRRDLAAVAADPRLRPLLLRAVGAAGHERRASEVLEHIAGHPVLSGVLREWLDGAVDAFTGATGLPGAREALHRLAPFRAVAPRVNPEAVARAAGHDTAPLLARTLRAGILDELGWPALEEALRLLDSEKRKDRDDTLIVNEAWPCLVLSRGRKAVVVGPDGILLEHDLRLPADLDRWHRPQFRYVDGELLVVWWHEGKQRGYWSNRPSDVVTLTGEQISHWWRGDSDVPSLPLPGGGRATGGRTLHAGDTVLPARRPVLGDGSLYWRQGRQGKRHVWLEYDPATGTHGRASLPAFLRSGISEDATLLPDECEVLPLQPGLEGTPFGTDGTVLGRWVRSTEEAGEIRTTAGTPDGRTVTLRGSRRGDGVVPLGALRLPGGAAPVVAREARRVALYAPDGPDGPDSGPLGRVTPNERGGEFAAGTRLVPPVAFWHALRPRDEQASAVLRALSDERAAELLLDAARALVEREALVAAAGGDKAVGDSGTRAGTGRGTGAAPVAGGPAAQGAPAVPTAEDVVRRAVAHGLPEIGDKRLLTGVAALVRTTLQIVESVTRFSTPPAAQPAREAKRTEGMFADYRPEHGDDRTLRTAADGLANLWASWGGDNQWTALRQIRAVNHVLSGKPADGRRLPDRVRGTGLGDGWHSDEYTVPAIGMVWTSLFTALRPLVYRATAPTLAEDEREALLLLFEALAEGPLAAPGAGLRVIVLGEPSGKPHDQRVRVGQVLRREGRTVVVLGCQNVDYGNDRVNWLALDHDPTGTFGAVAHFTLERETRHALAFGDGHLAAVTRLVREKGAAPWQPQAPAALAAATHGALGPLQSTLLLAGQPEQLGADALALIGLKPRQLSTGKDMLGTLAPADLAALVGALLPEDAADLWTTGPDTDAAGRVWAERVGSLVRVPEDMGPALEGLPVGSAQRVLNPARTAWLSRTTVQRPDKDGRLVAEDPAALPGRHDLTGAVAALTSLAYALPYGHPLRAALPEGLAALRRRLTDPELLLDLDIEWSESGGTTAAEIRKAYGLPATGGAGADGSTRIGEALVLRPWYGDHETVLIRPAGLSGPDDTVFGLLEGLVGAGRRAGLTALRTVLGEEPARALGAGLGADGPVGHAQDPTISVPALVTEVAAAHGLGEDAAALYLQLLALPDPTDRNCARWTGWKPTRLKKARAELAATDLVVQAKRSRAGRSLFLPCGWRDLKAPGLPVETWKEGLYPVREGQRAVPLLPVPELFARAWDRVRAGDAPAYEELTTRATRRGRRR</sequence>